<dbReference type="PROSITE" id="PS00028">
    <property type="entry name" value="ZINC_FINGER_C2H2_1"/>
    <property type="match status" value="1"/>
</dbReference>
<protein>
    <recommendedName>
        <fullName evidence="2">C2H2-type domain-containing protein</fullName>
    </recommendedName>
</protein>
<reference evidence="4" key="1">
    <citation type="submission" date="2016-10" db="EMBL/GenBank/DDBJ databases">
        <authorList>
            <person name="Varghese N."/>
            <person name="Submissions S."/>
        </authorList>
    </citation>
    <scope>NUCLEOTIDE SEQUENCE [LARGE SCALE GENOMIC DNA]</scope>
    <source>
        <strain evidence="4">DSM 22427</strain>
    </source>
</reference>
<dbReference type="EMBL" id="FOZS01000002">
    <property type="protein sequence ID" value="SFS63708.1"/>
    <property type="molecule type" value="Genomic_DNA"/>
</dbReference>
<gene>
    <name evidence="3" type="ORF">SAMN04488556_1772</name>
</gene>
<dbReference type="AlphaFoldDB" id="A0A1I6RGW4"/>
<dbReference type="RefSeq" id="WP_092903784.1">
    <property type="nucleotide sequence ID" value="NZ_FOZS01000002.1"/>
</dbReference>
<feature type="transmembrane region" description="Helical" evidence="1">
    <location>
        <begin position="82"/>
        <end position="100"/>
    </location>
</feature>
<keyword evidence="1" id="KW-0812">Transmembrane</keyword>
<evidence type="ECO:0000259" key="2">
    <source>
        <dbReference type="PROSITE" id="PS00028"/>
    </source>
</evidence>
<proteinExistence type="predicted"/>
<organism evidence="3 4">
    <name type="scientific">Halostagnicola kamekurae</name>
    <dbReference type="NCBI Taxonomy" id="619731"/>
    <lineage>
        <taxon>Archaea</taxon>
        <taxon>Methanobacteriati</taxon>
        <taxon>Methanobacteriota</taxon>
        <taxon>Stenosarchaea group</taxon>
        <taxon>Halobacteria</taxon>
        <taxon>Halobacteriales</taxon>
        <taxon>Natrialbaceae</taxon>
        <taxon>Halostagnicola</taxon>
    </lineage>
</organism>
<dbReference type="OrthoDB" id="350189at2157"/>
<evidence type="ECO:0000313" key="4">
    <source>
        <dbReference type="Proteomes" id="UP000199199"/>
    </source>
</evidence>
<accession>A0A1I6RGW4</accession>
<sequence length="106" mass="11421">MSQSECSVCGEELASPLAGPAHARKHKNRFEKLVGRRPDDYSEVQALFNEGGVPEDVDLETGSWMTLEQFVDGRAQLSPFEGLALVAIVSAALLFSLLLAKGVVFA</sequence>
<keyword evidence="1" id="KW-0472">Membrane</keyword>
<dbReference type="Proteomes" id="UP000199199">
    <property type="component" value="Unassembled WGS sequence"/>
</dbReference>
<name>A0A1I6RGW4_9EURY</name>
<evidence type="ECO:0000313" key="3">
    <source>
        <dbReference type="EMBL" id="SFS63708.1"/>
    </source>
</evidence>
<feature type="domain" description="C2H2-type" evidence="2">
    <location>
        <begin position="6"/>
        <end position="26"/>
    </location>
</feature>
<keyword evidence="1" id="KW-1133">Transmembrane helix</keyword>
<evidence type="ECO:0000256" key="1">
    <source>
        <dbReference type="SAM" id="Phobius"/>
    </source>
</evidence>
<dbReference type="InterPro" id="IPR013087">
    <property type="entry name" value="Znf_C2H2_type"/>
</dbReference>
<keyword evidence="4" id="KW-1185">Reference proteome</keyword>